<organism evidence="10">
    <name type="scientific">Bactrocera latifrons</name>
    <name type="common">Malaysian fruit fly</name>
    <name type="synonym">Chaetodacus latifrons</name>
    <dbReference type="NCBI Taxonomy" id="174628"/>
    <lineage>
        <taxon>Eukaryota</taxon>
        <taxon>Metazoa</taxon>
        <taxon>Ecdysozoa</taxon>
        <taxon>Arthropoda</taxon>
        <taxon>Hexapoda</taxon>
        <taxon>Insecta</taxon>
        <taxon>Pterygota</taxon>
        <taxon>Neoptera</taxon>
        <taxon>Endopterygota</taxon>
        <taxon>Diptera</taxon>
        <taxon>Brachycera</taxon>
        <taxon>Muscomorpha</taxon>
        <taxon>Tephritoidea</taxon>
        <taxon>Tephritidae</taxon>
        <taxon>Bactrocera</taxon>
        <taxon>Bactrocera</taxon>
    </lineage>
</organism>
<keyword evidence="6" id="KW-1133">Transmembrane helix</keyword>
<dbReference type="GO" id="GO:0006309">
    <property type="term" value="P:apoptotic DNA fragmentation"/>
    <property type="evidence" value="ECO:0007669"/>
    <property type="project" value="TreeGrafter"/>
</dbReference>
<evidence type="ECO:0000256" key="6">
    <source>
        <dbReference type="SAM" id="Phobius"/>
    </source>
</evidence>
<feature type="domain" description="DNA/RNA non-specific endonuclease/pyrophosphatase/phosphodiesterase" evidence="8">
    <location>
        <begin position="269"/>
        <end position="508"/>
    </location>
</feature>
<dbReference type="PANTHER" id="PTHR13966:SF19">
    <property type="entry name" value="NUCLEASE EXOG, MITOCHONDRIAL"/>
    <property type="match status" value="1"/>
</dbReference>
<feature type="binding site" evidence="5">
    <location>
        <position position="383"/>
    </location>
    <ligand>
        <name>Mg(2+)</name>
        <dbReference type="ChEBI" id="CHEBI:18420"/>
        <note>catalytic</note>
    </ligand>
</feature>
<dbReference type="InterPro" id="IPR040255">
    <property type="entry name" value="Non-specific_endonuclease"/>
</dbReference>
<feature type="transmembrane region" description="Helical" evidence="6">
    <location>
        <begin position="81"/>
        <end position="103"/>
    </location>
</feature>
<keyword evidence="5" id="KW-0479">Metal-binding</keyword>
<evidence type="ECO:0000259" key="7">
    <source>
        <dbReference type="SMART" id="SM00477"/>
    </source>
</evidence>
<proteinExistence type="inferred from homology"/>
<dbReference type="Gene3D" id="3.40.570.10">
    <property type="entry name" value="Extracellular Endonuclease, subunit A"/>
    <property type="match status" value="1"/>
</dbReference>
<keyword evidence="2" id="KW-0540">Nuclease</keyword>
<dbReference type="CDD" id="cd00091">
    <property type="entry name" value="NUC"/>
    <property type="match status" value="1"/>
</dbReference>
<evidence type="ECO:0000256" key="4">
    <source>
        <dbReference type="PIRSR" id="PIRSR640255-1"/>
    </source>
</evidence>
<name>A0A0K8V9P8_BACLA</name>
<comment type="similarity">
    <text evidence="1">Belongs to the DNA/RNA non-specific endonuclease family.</text>
</comment>
<evidence type="ECO:0000256" key="3">
    <source>
        <dbReference type="ARBA" id="ARBA00022759"/>
    </source>
</evidence>
<dbReference type="FunFam" id="3.40.570.10:FF:000007">
    <property type="entry name" value="Alkaline nuclease"/>
    <property type="match status" value="1"/>
</dbReference>
<dbReference type="AlphaFoldDB" id="A0A0K8V9P8"/>
<dbReference type="Pfam" id="PF01223">
    <property type="entry name" value="Endonuclease_NS"/>
    <property type="match status" value="1"/>
</dbReference>
<dbReference type="GO" id="GO:0046872">
    <property type="term" value="F:metal ion binding"/>
    <property type="evidence" value="ECO:0007669"/>
    <property type="project" value="UniProtKB-KW"/>
</dbReference>
<dbReference type="EMBL" id="GDHF01000937">
    <property type="protein sequence ID" value="JAI51377.1"/>
    <property type="molecule type" value="Transcribed_RNA"/>
</dbReference>
<dbReference type="InterPro" id="IPR001604">
    <property type="entry name" value="Endo_G_ENPP1-like_dom"/>
</dbReference>
<dbReference type="OrthoDB" id="5960141at2759"/>
<dbReference type="SMART" id="SM00892">
    <property type="entry name" value="Endonuclease_NS"/>
    <property type="match status" value="1"/>
</dbReference>
<feature type="active site" description="Proton acceptor" evidence="4">
    <location>
        <position position="353"/>
    </location>
</feature>
<keyword evidence="3" id="KW-0255">Endonuclease</keyword>
<dbReference type="EMBL" id="GDHF01009460">
    <property type="protein sequence ID" value="JAI42854.1"/>
    <property type="molecule type" value="Transcribed_RNA"/>
</dbReference>
<reference evidence="10" key="1">
    <citation type="submission" date="2015-06" db="EMBL/GenBank/DDBJ databases">
        <authorList>
            <person name="Hoefler B.C."/>
            <person name="Straight P.D."/>
        </authorList>
    </citation>
    <scope>NUCLEOTIDE SEQUENCE</scope>
</reference>
<evidence type="ECO:0000313" key="11">
    <source>
        <dbReference type="EMBL" id="JAI42854.1"/>
    </source>
</evidence>
<dbReference type="GO" id="GO:0004521">
    <property type="term" value="F:RNA endonuclease activity"/>
    <property type="evidence" value="ECO:0007669"/>
    <property type="project" value="TreeGrafter"/>
</dbReference>
<dbReference type="InterPro" id="IPR044925">
    <property type="entry name" value="His-Me_finger_sf"/>
</dbReference>
<keyword evidence="3" id="KW-0378">Hydrolase</keyword>
<dbReference type="GO" id="GO:0000014">
    <property type="term" value="F:single-stranded DNA endodeoxyribonuclease activity"/>
    <property type="evidence" value="ECO:0007669"/>
    <property type="project" value="TreeGrafter"/>
</dbReference>
<dbReference type="InterPro" id="IPR020821">
    <property type="entry name" value="ENPP1-3/EXOG-like_nuc-like"/>
</dbReference>
<dbReference type="PANTHER" id="PTHR13966">
    <property type="entry name" value="ENDONUCLEASE RELATED"/>
    <property type="match status" value="1"/>
</dbReference>
<protein>
    <recommendedName>
        <fullName evidence="13">DNA/RNA non-specific endonuclease domain-containing protein</fullName>
    </recommendedName>
</protein>
<evidence type="ECO:0000256" key="5">
    <source>
        <dbReference type="PIRSR" id="PIRSR640255-2"/>
    </source>
</evidence>
<evidence type="ECO:0008006" key="13">
    <source>
        <dbReference type="Google" id="ProtNLM"/>
    </source>
</evidence>
<dbReference type="SMART" id="SM00477">
    <property type="entry name" value="NUC"/>
    <property type="match status" value="1"/>
</dbReference>
<sequence length="533" mass="60386">MHKWCSFLKSATNLSVVGIILREWENSTYLRNQRSSSKERLYKGERFTSTTKGRKTLSVKLVVVEIIYKRRKVINQSKMQISSLFWVLFIIVIFVFILIFIQWTKSYFNNNPTNGQINGITNGPINSFDSASFNLPVETIIKSLDKYDEAPCSPCGIKINGDMLNNSPILSPHNQLAYMQPNSSGEIVVPHGQWVTLRCGEAFAKPLDGQTLQAQCAGDTNFRINNEIVNFSNINCTTMSMPTPMRTEVCCSGKDTELINIANKFNESLLPTMQVCFDKIRQSTLYVEHTITPASIHYKHHVNTKNFTSGDFFGGRNIDAFYRKSKQIKALSRILRKDASTYVTTKNFLSRGHLVAKTDLIFSGQQKGTFHHLNVMPQWESFNAGNWSRIENGVRQFAHDNGSTLLCWTGTWGVCTLPDVNNIQQELYLGDNNNVLPVPKLFYRIVIDAESRNGITFVGLNNPYLKTEELESGGYLIAKDISHNIDWIKWDRKNIGEGYCYACSVTDFVAVVKDLPLVKLQTFGILGEKELTI</sequence>
<gene>
    <name evidence="12" type="ORF">c0_g1_i1</name>
    <name evidence="11" type="ORF">c0_g1_i2</name>
    <name evidence="9" type="ORF">c0_g1_i3</name>
    <name evidence="10" type="ORF">c0_g1_i5</name>
</gene>
<dbReference type="InterPro" id="IPR044929">
    <property type="entry name" value="DNA/RNA_non-sp_Endonuclease_sf"/>
</dbReference>
<accession>A0A0K8V9P8</accession>
<dbReference type="GO" id="GO:0005743">
    <property type="term" value="C:mitochondrial inner membrane"/>
    <property type="evidence" value="ECO:0007669"/>
    <property type="project" value="TreeGrafter"/>
</dbReference>
<evidence type="ECO:0000259" key="8">
    <source>
        <dbReference type="SMART" id="SM00892"/>
    </source>
</evidence>
<dbReference type="GO" id="GO:0005634">
    <property type="term" value="C:nucleus"/>
    <property type="evidence" value="ECO:0007669"/>
    <property type="project" value="TreeGrafter"/>
</dbReference>
<keyword evidence="6" id="KW-0472">Membrane</keyword>
<evidence type="ECO:0000313" key="12">
    <source>
        <dbReference type="EMBL" id="JAI51377.1"/>
    </source>
</evidence>
<evidence type="ECO:0000256" key="1">
    <source>
        <dbReference type="ARBA" id="ARBA00010052"/>
    </source>
</evidence>
<evidence type="ECO:0000313" key="10">
    <source>
        <dbReference type="EMBL" id="JAI35260.1"/>
    </source>
</evidence>
<evidence type="ECO:0000313" key="9">
    <source>
        <dbReference type="EMBL" id="JAI28791.1"/>
    </source>
</evidence>
<feature type="domain" description="ENPP1-3/EXOG-like endonuclease/phosphodiesterase" evidence="7">
    <location>
        <begin position="275"/>
        <end position="484"/>
    </location>
</feature>
<keyword evidence="6" id="KW-0812">Transmembrane</keyword>
<dbReference type="EMBL" id="GDHF01017054">
    <property type="protein sequence ID" value="JAI35260.1"/>
    <property type="molecule type" value="Transcribed_RNA"/>
</dbReference>
<dbReference type="SUPFAM" id="SSF54060">
    <property type="entry name" value="His-Me finger endonucleases"/>
    <property type="match status" value="1"/>
</dbReference>
<dbReference type="EMBL" id="GDHF01023523">
    <property type="protein sequence ID" value="JAI28791.1"/>
    <property type="molecule type" value="Transcribed_RNA"/>
</dbReference>
<evidence type="ECO:0000256" key="2">
    <source>
        <dbReference type="ARBA" id="ARBA00022722"/>
    </source>
</evidence>
<dbReference type="GO" id="GO:0003676">
    <property type="term" value="F:nucleic acid binding"/>
    <property type="evidence" value="ECO:0007669"/>
    <property type="project" value="InterPro"/>
</dbReference>